<accession>A0AC35GHN5</accession>
<evidence type="ECO:0000313" key="2">
    <source>
        <dbReference type="WBParaSite" id="PS1159_v2.g5484.t1"/>
    </source>
</evidence>
<protein>
    <submittedName>
        <fullName evidence="2">Uncharacterized protein</fullName>
    </submittedName>
</protein>
<evidence type="ECO:0000313" key="1">
    <source>
        <dbReference type="Proteomes" id="UP000887580"/>
    </source>
</evidence>
<dbReference type="Proteomes" id="UP000887580">
    <property type="component" value="Unplaced"/>
</dbReference>
<name>A0AC35GHN5_9BILA</name>
<proteinExistence type="predicted"/>
<organism evidence="1 2">
    <name type="scientific">Panagrolaimus sp. PS1159</name>
    <dbReference type="NCBI Taxonomy" id="55785"/>
    <lineage>
        <taxon>Eukaryota</taxon>
        <taxon>Metazoa</taxon>
        <taxon>Ecdysozoa</taxon>
        <taxon>Nematoda</taxon>
        <taxon>Chromadorea</taxon>
        <taxon>Rhabditida</taxon>
        <taxon>Tylenchina</taxon>
        <taxon>Panagrolaimomorpha</taxon>
        <taxon>Panagrolaimoidea</taxon>
        <taxon>Panagrolaimidae</taxon>
        <taxon>Panagrolaimus</taxon>
    </lineage>
</organism>
<reference evidence="2" key="1">
    <citation type="submission" date="2022-11" db="UniProtKB">
        <authorList>
            <consortium name="WormBaseParasite"/>
        </authorList>
    </citation>
    <scope>IDENTIFICATION</scope>
</reference>
<dbReference type="WBParaSite" id="PS1159_v2.g5484.t1">
    <property type="protein sequence ID" value="PS1159_v2.g5484.t1"/>
    <property type="gene ID" value="PS1159_v2.g5484"/>
</dbReference>
<sequence length="255" mass="29064">MIDLQNLMLKHAGLIARYHSQYVQKCDAVALDEMLPTLVGLSERESILIQTAVEELQNISSDTCDLRGLRMDWFRFQAAVSMNTSQFKMSAHREFVYMMNTTIFHTKMVDSVPDMIKDTCDLSLYCFYFTQFDTQLNQTLSLPIQSRYAIAFAHICNHFIHALHDFCPEEHDDIVERSLSHCNAVLDRLAVRVAEVIGRMTNDELILAQKLSPQACANCVSHAYQANGARVNEADTMPGVESYRVNREEVTEADK</sequence>